<keyword evidence="2" id="KW-0732">Signal</keyword>
<feature type="compositionally biased region" description="Acidic residues" evidence="1">
    <location>
        <begin position="296"/>
        <end position="320"/>
    </location>
</feature>
<dbReference type="AlphaFoldDB" id="A0A4R4RWK2"/>
<name>A0A4R4RWK2_9ACTN</name>
<dbReference type="RefSeq" id="WP_131979843.1">
    <property type="nucleotide sequence ID" value="NZ_SMKL01000007.1"/>
</dbReference>
<accession>A0A4R4RWK2</accession>
<dbReference type="PROSITE" id="PS51257">
    <property type="entry name" value="PROKAR_LIPOPROTEIN"/>
    <property type="match status" value="1"/>
</dbReference>
<evidence type="ECO:0000313" key="4">
    <source>
        <dbReference type="Proteomes" id="UP000295621"/>
    </source>
</evidence>
<gene>
    <name evidence="3" type="ORF">E1212_04710</name>
</gene>
<evidence type="ECO:0000313" key="3">
    <source>
        <dbReference type="EMBL" id="TDC53789.1"/>
    </source>
</evidence>
<keyword evidence="4" id="KW-1185">Reference proteome</keyword>
<feature type="compositionally biased region" description="Gly residues" evidence="1">
    <location>
        <begin position="26"/>
        <end position="42"/>
    </location>
</feature>
<sequence>MTNWRARARLLAFACVAGLAVSGCGGDSDAGGNDGTTDGGATGRASDDGEELSPLEEYMGENSGFAGGGRMSVAISAGDLSEEDRQRMRQVEELVATCMEEAGFEYVPVDPFGGETKDDPFADAFALPPDEFAREYGYGMTTLMDPGREDEEVADPNQEIRDGLSEGALEAYNQALWGDMVQVSGDGNAVAVKPMPGETGPPEIENQGCHGEARSEVYGDDGGRMMGPDMSEFDGLFEDLEALRRRIESDPRVIEVTEAWAGCMAEAGYSDVEAVDDPENTVMERMSELYGWDDLPAADDEADDQADEESDEESDQESDQESGGPGDDQDDGGPGVSFGGPGRPADIDEEALAELQEYEIAIATADYDCEQEHVTEARREVAWGFEEEFVEQHRTELERYRDAMAEGPAGNAGGLG</sequence>
<feature type="compositionally biased region" description="Gly residues" evidence="1">
    <location>
        <begin position="332"/>
        <end position="342"/>
    </location>
</feature>
<dbReference type="Proteomes" id="UP000295621">
    <property type="component" value="Unassembled WGS sequence"/>
</dbReference>
<dbReference type="OrthoDB" id="3403621at2"/>
<comment type="caution">
    <text evidence="3">The sequence shown here is derived from an EMBL/GenBank/DDBJ whole genome shotgun (WGS) entry which is preliminary data.</text>
</comment>
<proteinExistence type="predicted"/>
<evidence type="ECO:0000256" key="1">
    <source>
        <dbReference type="SAM" id="MobiDB-lite"/>
    </source>
</evidence>
<feature type="signal peptide" evidence="2">
    <location>
        <begin position="1"/>
        <end position="25"/>
    </location>
</feature>
<protein>
    <submittedName>
        <fullName evidence="3">Uncharacterized protein</fullName>
    </submittedName>
</protein>
<feature type="region of interest" description="Disordered" evidence="1">
    <location>
        <begin position="295"/>
        <end position="350"/>
    </location>
</feature>
<feature type="region of interest" description="Disordered" evidence="1">
    <location>
        <begin position="26"/>
        <end position="50"/>
    </location>
</feature>
<feature type="chain" id="PRO_5039472252" evidence="2">
    <location>
        <begin position="26"/>
        <end position="416"/>
    </location>
</feature>
<dbReference type="EMBL" id="SMKL01000007">
    <property type="protein sequence ID" value="TDC53789.1"/>
    <property type="molecule type" value="Genomic_DNA"/>
</dbReference>
<organism evidence="3 4">
    <name type="scientific">Jiangella ureilytica</name>
    <dbReference type="NCBI Taxonomy" id="2530374"/>
    <lineage>
        <taxon>Bacteria</taxon>
        <taxon>Bacillati</taxon>
        <taxon>Actinomycetota</taxon>
        <taxon>Actinomycetes</taxon>
        <taxon>Jiangellales</taxon>
        <taxon>Jiangellaceae</taxon>
        <taxon>Jiangella</taxon>
    </lineage>
</organism>
<reference evidence="3 4" key="1">
    <citation type="submission" date="2019-02" db="EMBL/GenBank/DDBJ databases">
        <title>Draft genome sequences of novel Actinobacteria.</title>
        <authorList>
            <person name="Sahin N."/>
            <person name="Ay H."/>
            <person name="Saygin H."/>
        </authorList>
    </citation>
    <scope>NUCLEOTIDE SEQUENCE [LARGE SCALE GENOMIC DNA]</scope>
    <source>
        <strain evidence="3 4">KC603</strain>
    </source>
</reference>
<evidence type="ECO:0000256" key="2">
    <source>
        <dbReference type="SAM" id="SignalP"/>
    </source>
</evidence>